<comment type="function">
    <text evidence="1 6">Acylhydrolase that catalyzes the hydrolysis of phospholipids at the sn-1 position.</text>
</comment>
<dbReference type="Proteomes" id="UP000008810">
    <property type="component" value="Chromosome 2"/>
</dbReference>
<dbReference type="KEGG" id="bdi:100844256"/>
<evidence type="ECO:0000256" key="4">
    <source>
        <dbReference type="ARBA" id="ARBA00022963"/>
    </source>
</evidence>
<evidence type="ECO:0000256" key="1">
    <source>
        <dbReference type="ARBA" id="ARBA00003523"/>
    </source>
</evidence>
<dbReference type="InterPro" id="IPR029058">
    <property type="entry name" value="AB_hydrolase_fold"/>
</dbReference>
<dbReference type="AlphaFoldDB" id="A0A0Q3QTC7"/>
<dbReference type="InterPro" id="IPR002921">
    <property type="entry name" value="Fungal_lipase-type"/>
</dbReference>
<reference evidence="8" key="2">
    <citation type="submission" date="2017-06" db="EMBL/GenBank/DDBJ databases">
        <title>WGS assembly of Brachypodium distachyon.</title>
        <authorList>
            <consortium name="The International Brachypodium Initiative"/>
            <person name="Lucas S."/>
            <person name="Harmon-Smith M."/>
            <person name="Lail K."/>
            <person name="Tice H."/>
            <person name="Grimwood J."/>
            <person name="Bruce D."/>
            <person name="Barry K."/>
            <person name="Shu S."/>
            <person name="Lindquist E."/>
            <person name="Wang M."/>
            <person name="Pitluck S."/>
            <person name="Vogel J.P."/>
            <person name="Garvin D.F."/>
            <person name="Mockler T.C."/>
            <person name="Schmutz J."/>
            <person name="Rokhsar D."/>
            <person name="Bevan M.W."/>
        </authorList>
    </citation>
    <scope>NUCLEOTIDE SEQUENCE</scope>
    <source>
        <strain evidence="8">Bd21</strain>
    </source>
</reference>
<keyword evidence="5 6" id="KW-0443">Lipid metabolism</keyword>
<name>A0A0Q3QTC7_BRADI</name>
<dbReference type="OrthoDB" id="438440at2759"/>
<gene>
    <name evidence="9" type="primary">LOC100844256</name>
    <name evidence="8" type="ORF">BRADI_2g15760v3</name>
</gene>
<keyword evidence="3 6" id="KW-0378">Hydrolase</keyword>
<dbReference type="FunFam" id="3.40.50.1820:FF:000065">
    <property type="entry name" value="Phospholipase A1-II 3"/>
    <property type="match status" value="1"/>
</dbReference>
<proteinExistence type="inferred from homology"/>
<dbReference type="EC" id="3.1.1.-" evidence="6"/>
<dbReference type="GO" id="GO:0005737">
    <property type="term" value="C:cytoplasm"/>
    <property type="evidence" value="ECO:0007669"/>
    <property type="project" value="UniProtKB-ARBA"/>
</dbReference>
<evidence type="ECO:0000256" key="5">
    <source>
        <dbReference type="ARBA" id="ARBA00023098"/>
    </source>
</evidence>
<feature type="domain" description="Fungal lipase-type" evidence="7">
    <location>
        <begin position="214"/>
        <end position="383"/>
    </location>
</feature>
<dbReference type="SUPFAM" id="SSF53474">
    <property type="entry name" value="alpha/beta-Hydrolases"/>
    <property type="match status" value="1"/>
</dbReference>
<organism evidence="8">
    <name type="scientific">Brachypodium distachyon</name>
    <name type="common">Purple false brome</name>
    <name type="synonym">Trachynia distachya</name>
    <dbReference type="NCBI Taxonomy" id="15368"/>
    <lineage>
        <taxon>Eukaryota</taxon>
        <taxon>Viridiplantae</taxon>
        <taxon>Streptophyta</taxon>
        <taxon>Embryophyta</taxon>
        <taxon>Tracheophyta</taxon>
        <taxon>Spermatophyta</taxon>
        <taxon>Magnoliopsida</taxon>
        <taxon>Liliopsida</taxon>
        <taxon>Poales</taxon>
        <taxon>Poaceae</taxon>
        <taxon>BOP clade</taxon>
        <taxon>Pooideae</taxon>
        <taxon>Stipodae</taxon>
        <taxon>Brachypodieae</taxon>
        <taxon>Brachypodium</taxon>
    </lineage>
</organism>
<reference evidence="9" key="3">
    <citation type="submission" date="2018-08" db="UniProtKB">
        <authorList>
            <consortium name="EnsemblPlants"/>
        </authorList>
    </citation>
    <scope>IDENTIFICATION</scope>
    <source>
        <strain evidence="9">cv. Bd21</strain>
    </source>
</reference>
<keyword evidence="4 6" id="KW-0442">Lipid degradation</keyword>
<evidence type="ECO:0000313" key="9">
    <source>
        <dbReference type="EnsemblPlants" id="KQK04754"/>
    </source>
</evidence>
<comment type="similarity">
    <text evidence="2 6">Belongs to the AB hydrolase superfamily. Lipase family.</text>
</comment>
<sequence length="498" mass="54023">MPSPPPSPAPCIYITWNQAANQANPQCSQLPVRTENSAHSEVSEVFELSKANMSENQQQGLLGSSSSNTAASRWKEMHGERSWEGLLRPALDVDLRRTVIWYGEMAQATYDAFNHERVSPNAGLSRFRRGRFFHGAMLPDHAGAYKVTRFLYATSSAPGHAAAFMVRGRGGHVSWRAAAGGHVSGGGCRESNWIGYVAVATEAGKAALGRRDIVVAWRGTVESLEWVDDLEFAMVAPRGIVKDGCEDALVHRGWLSMYTSTHPASSHNKDSARDQVLGEVRRLVEMYKEEEVSITVTGHSLGAALATLNAFDIAENGYNTAIRAGAAPGPRATTFPVAVFAFASPRIGGAGFKKRFAAAAIASPLRVLRIRNARDIVPKYPALLYHDVGCELTIDTGASPYLKAPGNERVWHNLESYLHGVAGVPASGAPSSGFELVVARDVALVNKAYDALREEHGVPAGWWVPQNKGMAKGDDGRWRLLDCDEEDEEDDACCRHSE</sequence>
<keyword evidence="10" id="KW-1185">Reference proteome</keyword>
<dbReference type="Gene3D" id="3.40.50.1820">
    <property type="entry name" value="alpha/beta hydrolase"/>
    <property type="match status" value="1"/>
</dbReference>
<evidence type="ECO:0000256" key="3">
    <source>
        <dbReference type="ARBA" id="ARBA00022801"/>
    </source>
</evidence>
<dbReference type="PANTHER" id="PTHR31828:SF12">
    <property type="entry name" value="PHOSPHOLIPASE A1-II 6"/>
    <property type="match status" value="1"/>
</dbReference>
<dbReference type="EnsemblPlants" id="KQK04754">
    <property type="protein sequence ID" value="KQK04754"/>
    <property type="gene ID" value="BRADI_2g15760v3"/>
</dbReference>
<dbReference type="InterPro" id="IPR033556">
    <property type="entry name" value="PLA"/>
</dbReference>
<evidence type="ECO:0000256" key="2">
    <source>
        <dbReference type="ARBA" id="ARBA00010701"/>
    </source>
</evidence>
<evidence type="ECO:0000313" key="8">
    <source>
        <dbReference type="EMBL" id="KQK04754.2"/>
    </source>
</evidence>
<dbReference type="EMBL" id="CM000881">
    <property type="protein sequence ID" value="KQK04754.2"/>
    <property type="molecule type" value="Genomic_DNA"/>
</dbReference>
<dbReference type="GO" id="GO:0008970">
    <property type="term" value="F:phospholipase A1 activity"/>
    <property type="evidence" value="ECO:0007669"/>
    <property type="project" value="UniProtKB-UniRule"/>
</dbReference>
<dbReference type="GO" id="GO:0016042">
    <property type="term" value="P:lipid catabolic process"/>
    <property type="evidence" value="ECO:0007669"/>
    <property type="project" value="UniProtKB-UniRule"/>
</dbReference>
<evidence type="ECO:0000256" key="6">
    <source>
        <dbReference type="RuleBase" id="RU367093"/>
    </source>
</evidence>
<evidence type="ECO:0000259" key="7">
    <source>
        <dbReference type="Pfam" id="PF01764"/>
    </source>
</evidence>
<protein>
    <recommendedName>
        <fullName evidence="6">Phospholipase A1</fullName>
        <ecNumber evidence="6">3.1.1.-</ecNumber>
    </recommendedName>
</protein>
<dbReference type="FunCoup" id="A0A0Q3QTC7">
    <property type="interactions" value="21"/>
</dbReference>
<dbReference type="PANTHER" id="PTHR31828">
    <property type="entry name" value="PHOSPHOLIPASE A1-IIGAMMA"/>
    <property type="match status" value="1"/>
</dbReference>
<dbReference type="Pfam" id="PF01764">
    <property type="entry name" value="Lipase_3"/>
    <property type="match status" value="1"/>
</dbReference>
<evidence type="ECO:0000313" key="10">
    <source>
        <dbReference type="Proteomes" id="UP000008810"/>
    </source>
</evidence>
<dbReference type="GeneID" id="100844256"/>
<dbReference type="CDD" id="cd00519">
    <property type="entry name" value="Lipase_3"/>
    <property type="match status" value="1"/>
</dbReference>
<reference evidence="8 9" key="1">
    <citation type="journal article" date="2010" name="Nature">
        <title>Genome sequencing and analysis of the model grass Brachypodium distachyon.</title>
        <authorList>
            <consortium name="International Brachypodium Initiative"/>
        </authorList>
    </citation>
    <scope>NUCLEOTIDE SEQUENCE [LARGE SCALE GENOMIC DNA]</scope>
    <source>
        <strain evidence="8 9">Bd21</strain>
    </source>
</reference>
<accession>A0A0Q3QTC7</accession>
<dbReference type="RefSeq" id="XP_003565876.2">
    <property type="nucleotide sequence ID" value="XM_003565828.4"/>
</dbReference>
<dbReference type="Gramene" id="KQK04754">
    <property type="protein sequence ID" value="KQK04754"/>
    <property type="gene ID" value="BRADI_2g15760v3"/>
</dbReference>